<dbReference type="Proteomes" id="UP000198935">
    <property type="component" value="Unassembled WGS sequence"/>
</dbReference>
<organism evidence="2 3">
    <name type="scientific">Evansella caseinilytica</name>
    <dbReference type="NCBI Taxonomy" id="1503961"/>
    <lineage>
        <taxon>Bacteria</taxon>
        <taxon>Bacillati</taxon>
        <taxon>Bacillota</taxon>
        <taxon>Bacilli</taxon>
        <taxon>Bacillales</taxon>
        <taxon>Bacillaceae</taxon>
        <taxon>Evansella</taxon>
    </lineage>
</organism>
<keyword evidence="1" id="KW-0472">Membrane</keyword>
<protein>
    <submittedName>
        <fullName evidence="2">Uncharacterized protein</fullName>
    </submittedName>
</protein>
<accession>A0A1H3LYM5</accession>
<gene>
    <name evidence="2" type="ORF">SAMN05421736_10346</name>
</gene>
<reference evidence="3" key="1">
    <citation type="submission" date="2016-10" db="EMBL/GenBank/DDBJ databases">
        <authorList>
            <person name="Varghese N."/>
            <person name="Submissions S."/>
        </authorList>
    </citation>
    <scope>NUCLEOTIDE SEQUENCE [LARGE SCALE GENOMIC DNA]</scope>
    <source>
        <strain evidence="3">SP</strain>
    </source>
</reference>
<feature type="transmembrane region" description="Helical" evidence="1">
    <location>
        <begin position="142"/>
        <end position="161"/>
    </location>
</feature>
<dbReference type="EMBL" id="FNPI01000003">
    <property type="protein sequence ID" value="SDY69129.1"/>
    <property type="molecule type" value="Genomic_DNA"/>
</dbReference>
<dbReference type="STRING" id="1503961.SAMN05421736_10346"/>
<dbReference type="AlphaFoldDB" id="A0A1H3LYM5"/>
<sequence length="221" mass="24282">MSLFVQSRHDERSCRGVLKPEMKAVVIAGVRLKKPSSLHQYKKGALSLFVQSRHDERSCRGVLKPEMKAVVIAGVRLKKPSSLHQYKKGALSLFVQSRHDERSCRGVLKPEMKAVVITGVRLKKPSSLHQYKKGALSLFENAFLEGNGVVLSGLHCFFIFGSLKSAGNSPAKLIVASSVLLTYFPCIHTALLAAVMSAFLNADLYRLASAYFVAYGLNAFV</sequence>
<feature type="transmembrane region" description="Helical" evidence="1">
    <location>
        <begin position="173"/>
        <end position="200"/>
    </location>
</feature>
<keyword evidence="1" id="KW-0812">Transmembrane</keyword>
<evidence type="ECO:0000313" key="2">
    <source>
        <dbReference type="EMBL" id="SDY69129.1"/>
    </source>
</evidence>
<evidence type="ECO:0000256" key="1">
    <source>
        <dbReference type="SAM" id="Phobius"/>
    </source>
</evidence>
<name>A0A1H3LYM5_9BACI</name>
<evidence type="ECO:0000313" key="3">
    <source>
        <dbReference type="Proteomes" id="UP000198935"/>
    </source>
</evidence>
<proteinExistence type="predicted"/>
<keyword evidence="3" id="KW-1185">Reference proteome</keyword>
<keyword evidence="1" id="KW-1133">Transmembrane helix</keyword>